<dbReference type="SUPFAM" id="SSF55909">
    <property type="entry name" value="Pentein"/>
    <property type="match status" value="1"/>
</dbReference>
<dbReference type="EC" id="3.5.3.6" evidence="3"/>
<name>A0A921ENF7_9ACTN</name>
<dbReference type="GO" id="GO:0016990">
    <property type="term" value="F:arginine deiminase activity"/>
    <property type="evidence" value="ECO:0007669"/>
    <property type="project" value="UniProtKB-UniRule"/>
</dbReference>
<dbReference type="Proteomes" id="UP000712713">
    <property type="component" value="Unassembled WGS sequence"/>
</dbReference>
<dbReference type="PANTHER" id="PTHR47271:SF2">
    <property type="entry name" value="ARGININE DEIMINASE"/>
    <property type="match status" value="1"/>
</dbReference>
<reference evidence="5" key="1">
    <citation type="journal article" date="2021" name="PeerJ">
        <title>Extensive microbial diversity within the chicken gut microbiome revealed by metagenomics and culture.</title>
        <authorList>
            <person name="Gilroy R."/>
            <person name="Ravi A."/>
            <person name="Getino M."/>
            <person name="Pursley I."/>
            <person name="Horton D.L."/>
            <person name="Alikhan N.F."/>
            <person name="Baker D."/>
            <person name="Gharbi K."/>
            <person name="Hall N."/>
            <person name="Watson M."/>
            <person name="Adriaenssens E.M."/>
            <person name="Foster-Nyarko E."/>
            <person name="Jarju S."/>
            <person name="Secka A."/>
            <person name="Antonio M."/>
            <person name="Oren A."/>
            <person name="Chaudhuri R.R."/>
            <person name="La Ragione R."/>
            <person name="Hildebrand F."/>
            <person name="Pallen M.J."/>
        </authorList>
    </citation>
    <scope>NUCLEOTIDE SEQUENCE</scope>
    <source>
        <strain evidence="5">ChiGjej3B3-7470</strain>
    </source>
</reference>
<dbReference type="HAMAP" id="MF_00242">
    <property type="entry name" value="Arg_deiminase"/>
    <property type="match status" value="1"/>
</dbReference>
<dbReference type="PIRSF" id="PIRSF006356">
    <property type="entry name" value="Arg_deiminase"/>
    <property type="match status" value="1"/>
</dbReference>
<comment type="similarity">
    <text evidence="1 3">Belongs to the arginine deiminase family.</text>
</comment>
<dbReference type="NCBIfam" id="NF002381">
    <property type="entry name" value="PRK01388.1"/>
    <property type="match status" value="1"/>
</dbReference>
<evidence type="ECO:0000313" key="5">
    <source>
        <dbReference type="EMBL" id="HJE51718.1"/>
    </source>
</evidence>
<dbReference type="PANTHER" id="PTHR47271">
    <property type="entry name" value="ARGININE DEIMINASE"/>
    <property type="match status" value="1"/>
</dbReference>
<sequence length="407" mass="44964">MTAPLNVTSEVGQLRRVIVHRPGLELARLTPSNAEELLFDDVLWLERAEEEHDQFADALTSAGAEVLHFDDLLRRTLAVPEALAWVLRETIDERTFGPSLAHSLREYLDYASPDIVYRVLVGGLTKAETLERMPMPESAVFSMAHDHDFLVTPLTNHLFTRDATCWIGNGVSVNSMSHHSRRREAINYRAILRWHPLFASSEFEVWSEDLETGAATVEGGDVLVPTAASLLVGISQRTTPQGVERLALRLFERGAVDRIVAMRIPDRRAFMHLDTVLTMVDEESFLVYGDLPEPECYLIEPGNGGPPLRTTLLTGSLEESLAVAVGRDVRVLTTAQDSFARERDQWHDGCNVLAVAPGVVVGYERNQASIADLRAGGIEVIEVPGSELGRGRGGPRCMSCPIERAPL</sequence>
<dbReference type="EMBL" id="DYZF01000180">
    <property type="protein sequence ID" value="HJE51718.1"/>
    <property type="molecule type" value="Genomic_DNA"/>
</dbReference>
<dbReference type="Gene3D" id="1.10.3930.10">
    <property type="entry name" value="Arginine deiminase"/>
    <property type="match status" value="1"/>
</dbReference>
<evidence type="ECO:0000256" key="2">
    <source>
        <dbReference type="ARBA" id="ARBA00022801"/>
    </source>
</evidence>
<proteinExistence type="inferred from homology"/>
<dbReference type="GO" id="GO:0019546">
    <property type="term" value="P:L-arginine deiminase pathway"/>
    <property type="evidence" value="ECO:0007669"/>
    <property type="project" value="TreeGrafter"/>
</dbReference>
<dbReference type="PRINTS" id="PR01466">
    <property type="entry name" value="ARGDEIMINASE"/>
</dbReference>
<reference evidence="5" key="2">
    <citation type="submission" date="2021-09" db="EMBL/GenBank/DDBJ databases">
        <authorList>
            <person name="Gilroy R."/>
        </authorList>
    </citation>
    <scope>NUCLEOTIDE SEQUENCE</scope>
    <source>
        <strain evidence="5">ChiGjej3B3-7470</strain>
    </source>
</reference>
<keyword evidence="2 3" id="KW-0378">Hydrolase</keyword>
<evidence type="ECO:0000313" key="6">
    <source>
        <dbReference type="Proteomes" id="UP000712713"/>
    </source>
</evidence>
<keyword evidence="3" id="KW-0056">Arginine metabolism</keyword>
<gene>
    <name evidence="3" type="primary">arcA</name>
    <name evidence="5" type="ORF">K8V15_07040</name>
</gene>
<organism evidence="5 6">
    <name type="scientific">Tessaracoccus flavescens</name>
    <dbReference type="NCBI Taxonomy" id="399497"/>
    <lineage>
        <taxon>Bacteria</taxon>
        <taxon>Bacillati</taxon>
        <taxon>Actinomycetota</taxon>
        <taxon>Actinomycetes</taxon>
        <taxon>Propionibacteriales</taxon>
        <taxon>Propionibacteriaceae</taxon>
        <taxon>Tessaracoccus</taxon>
    </lineage>
</organism>
<accession>A0A921ENF7</accession>
<dbReference type="GO" id="GO:0005737">
    <property type="term" value="C:cytoplasm"/>
    <property type="evidence" value="ECO:0007669"/>
    <property type="project" value="UniProtKB-SubCell"/>
</dbReference>
<comment type="caution">
    <text evidence="5">The sequence shown here is derived from an EMBL/GenBank/DDBJ whole genome shotgun (WGS) entry which is preliminary data.</text>
</comment>
<dbReference type="AlphaFoldDB" id="A0A921ENF7"/>
<comment type="subcellular location">
    <subcellularLocation>
        <location evidence="3">Cytoplasm</location>
    </subcellularLocation>
</comment>
<keyword evidence="3" id="KW-0963">Cytoplasm</keyword>
<dbReference type="Gene3D" id="3.75.10.10">
    <property type="entry name" value="L-arginine/glycine Amidinotransferase, Chain A"/>
    <property type="match status" value="1"/>
</dbReference>
<dbReference type="Pfam" id="PF02274">
    <property type="entry name" value="ADI"/>
    <property type="match status" value="1"/>
</dbReference>
<dbReference type="InterPro" id="IPR003876">
    <property type="entry name" value="Arg_deiminase"/>
</dbReference>
<evidence type="ECO:0000256" key="1">
    <source>
        <dbReference type="ARBA" id="ARBA00010206"/>
    </source>
</evidence>
<evidence type="ECO:0000256" key="4">
    <source>
        <dbReference type="PIRSR" id="PIRSR006356-1"/>
    </source>
</evidence>
<feature type="active site" description="Amidino-cysteine intermediate" evidence="3 4">
    <location>
        <position position="397"/>
    </location>
</feature>
<protein>
    <recommendedName>
        <fullName evidence="3">Arginine deiminase</fullName>
        <shortName evidence="3">ADI</shortName>
        <ecNumber evidence="3">3.5.3.6</ecNumber>
    </recommendedName>
    <alternativeName>
        <fullName evidence="3">Arginine dihydrolase</fullName>
        <shortName evidence="3">AD</shortName>
    </alternativeName>
</protein>
<comment type="pathway">
    <text evidence="3">Amino-acid degradation; L-arginine degradation via ADI pathway; carbamoyl phosphate from L-arginine: step 1/2.</text>
</comment>
<comment type="catalytic activity">
    <reaction evidence="3">
        <text>L-arginine + H2O = L-citrulline + NH4(+)</text>
        <dbReference type="Rhea" id="RHEA:19597"/>
        <dbReference type="ChEBI" id="CHEBI:15377"/>
        <dbReference type="ChEBI" id="CHEBI:28938"/>
        <dbReference type="ChEBI" id="CHEBI:32682"/>
        <dbReference type="ChEBI" id="CHEBI:57743"/>
        <dbReference type="EC" id="3.5.3.6"/>
    </reaction>
</comment>
<evidence type="ECO:0000256" key="3">
    <source>
        <dbReference type="HAMAP-Rule" id="MF_00242"/>
    </source>
</evidence>